<feature type="transmembrane region" description="Helical" evidence="1">
    <location>
        <begin position="412"/>
        <end position="430"/>
    </location>
</feature>
<dbReference type="Proteomes" id="UP001140949">
    <property type="component" value="Unassembled WGS sequence"/>
</dbReference>
<keyword evidence="1" id="KW-1133">Transmembrane helix</keyword>
<dbReference type="InterPro" id="IPR021924">
    <property type="entry name" value="DUF3537"/>
</dbReference>
<feature type="transmembrane region" description="Helical" evidence="1">
    <location>
        <begin position="284"/>
        <end position="303"/>
    </location>
</feature>
<dbReference type="Pfam" id="PF12056">
    <property type="entry name" value="DUF3537"/>
    <property type="match status" value="1"/>
</dbReference>
<dbReference type="PANTHER" id="PTHR31963:SF16">
    <property type="entry name" value="OS06G0635200 PROTEIN"/>
    <property type="match status" value="1"/>
</dbReference>
<dbReference type="EMBL" id="JANAVB010017999">
    <property type="protein sequence ID" value="KAJ6829990.1"/>
    <property type="molecule type" value="Genomic_DNA"/>
</dbReference>
<comment type="caution">
    <text evidence="2">The sequence shown here is derived from an EMBL/GenBank/DDBJ whole genome shotgun (WGS) entry which is preliminary data.</text>
</comment>
<feature type="transmembrane region" description="Helical" evidence="1">
    <location>
        <begin position="85"/>
        <end position="105"/>
    </location>
</feature>
<proteinExistence type="predicted"/>
<sequence length="436" mass="49051">MAKSREPLLQQQQPPKTSQLARTLSRADDELVSFRSCLRWSCVDQTTTPRALLSWSLFFLLAVAVPAVSHFVLSYSERRRPYDSVVQLSLSAGASLSFVCLSASLRRYGLRRFLFLDKLQMESRRVQVGYAAQLRRSLWMLACCVLPSFLAECGYKVWWYCSGARRIPFLGNEIASDSVACALELASWIYRTTMFFLVCVLFRLICYLQILRLQDFAMVFQEESEVAAVLSEHLRIRRQLMVISHRFRRFIVAGLVLVTATQLAALLLTTRSHAEVNLFNTGEMALSSLGLVAGLLICLRSAAKITHKAQALTSHAAKWHVCATIESFEADPETPCEAAAASNRVFSVIDVENQEEFDGEEAGDAEEDELEGTKLVHPHANTICFQKRQALVTYLENNRAGITIFGFVLDRGYLHMVFMIQLSLVLWLLGKTIGIS</sequence>
<protein>
    <recommendedName>
        <fullName evidence="4">Gustatory receptor</fullName>
    </recommendedName>
</protein>
<feature type="transmembrane region" description="Helical" evidence="1">
    <location>
        <begin position="188"/>
        <end position="208"/>
    </location>
</feature>
<reference evidence="2" key="1">
    <citation type="journal article" date="2023" name="GigaByte">
        <title>Genome assembly of the bearded iris, Iris pallida Lam.</title>
        <authorList>
            <person name="Bruccoleri R.E."/>
            <person name="Oakeley E.J."/>
            <person name="Faust A.M.E."/>
            <person name="Altorfer M."/>
            <person name="Dessus-Babus S."/>
            <person name="Burckhardt D."/>
            <person name="Oertli M."/>
            <person name="Naumann U."/>
            <person name="Petersen F."/>
            <person name="Wong J."/>
        </authorList>
    </citation>
    <scope>NUCLEOTIDE SEQUENCE</scope>
    <source>
        <strain evidence="2">GSM-AAB239-AS_SAM_17_03QT</strain>
    </source>
</reference>
<gene>
    <name evidence="2" type="ORF">M6B38_126270</name>
</gene>
<accession>A0AAX6GMS1</accession>
<keyword evidence="1" id="KW-0812">Transmembrane</keyword>
<organism evidence="2 3">
    <name type="scientific">Iris pallida</name>
    <name type="common">Sweet iris</name>
    <dbReference type="NCBI Taxonomy" id="29817"/>
    <lineage>
        <taxon>Eukaryota</taxon>
        <taxon>Viridiplantae</taxon>
        <taxon>Streptophyta</taxon>
        <taxon>Embryophyta</taxon>
        <taxon>Tracheophyta</taxon>
        <taxon>Spermatophyta</taxon>
        <taxon>Magnoliopsida</taxon>
        <taxon>Liliopsida</taxon>
        <taxon>Asparagales</taxon>
        <taxon>Iridaceae</taxon>
        <taxon>Iridoideae</taxon>
        <taxon>Irideae</taxon>
        <taxon>Iris</taxon>
    </lineage>
</organism>
<evidence type="ECO:0000313" key="2">
    <source>
        <dbReference type="EMBL" id="KAJ6829990.1"/>
    </source>
</evidence>
<keyword evidence="1" id="KW-0472">Membrane</keyword>
<keyword evidence="3" id="KW-1185">Reference proteome</keyword>
<evidence type="ECO:0000313" key="3">
    <source>
        <dbReference type="Proteomes" id="UP001140949"/>
    </source>
</evidence>
<dbReference type="AlphaFoldDB" id="A0AAX6GMS1"/>
<evidence type="ECO:0008006" key="4">
    <source>
        <dbReference type="Google" id="ProtNLM"/>
    </source>
</evidence>
<evidence type="ECO:0000256" key="1">
    <source>
        <dbReference type="SAM" id="Phobius"/>
    </source>
</evidence>
<reference evidence="2" key="2">
    <citation type="submission" date="2023-04" db="EMBL/GenBank/DDBJ databases">
        <authorList>
            <person name="Bruccoleri R.E."/>
            <person name="Oakeley E.J."/>
            <person name="Faust A.-M."/>
            <person name="Dessus-Babus S."/>
            <person name="Altorfer M."/>
            <person name="Burckhardt D."/>
            <person name="Oertli M."/>
            <person name="Naumann U."/>
            <person name="Petersen F."/>
            <person name="Wong J."/>
        </authorList>
    </citation>
    <scope>NUCLEOTIDE SEQUENCE</scope>
    <source>
        <strain evidence="2">GSM-AAB239-AS_SAM_17_03QT</strain>
        <tissue evidence="2">Leaf</tissue>
    </source>
</reference>
<feature type="transmembrane region" description="Helical" evidence="1">
    <location>
        <begin position="138"/>
        <end position="158"/>
    </location>
</feature>
<dbReference type="PANTHER" id="PTHR31963">
    <property type="entry name" value="RAS GUANINE NUCLEOTIDE EXCHANGE FACTOR K"/>
    <property type="match status" value="1"/>
</dbReference>
<name>A0AAX6GMS1_IRIPA</name>
<feature type="transmembrane region" description="Helical" evidence="1">
    <location>
        <begin position="247"/>
        <end position="269"/>
    </location>
</feature>
<feature type="transmembrane region" description="Helical" evidence="1">
    <location>
        <begin position="52"/>
        <end position="73"/>
    </location>
</feature>